<evidence type="ECO:0000259" key="13">
    <source>
        <dbReference type="PROSITE" id="PS51900"/>
    </source>
</evidence>
<dbReference type="InterPro" id="IPR002104">
    <property type="entry name" value="Integrase_catalytic"/>
</dbReference>
<dbReference type="PANTHER" id="PTHR30349">
    <property type="entry name" value="PHAGE INTEGRASE-RELATED"/>
    <property type="match status" value="1"/>
</dbReference>
<feature type="active site" evidence="11">
    <location>
        <position position="270"/>
    </location>
</feature>
<dbReference type="HAMAP" id="MF_01808">
    <property type="entry name" value="Recomb_XerC_XerD"/>
    <property type="match status" value="1"/>
</dbReference>
<dbReference type="InterPro" id="IPR011010">
    <property type="entry name" value="DNA_brk_join_enz"/>
</dbReference>
<dbReference type="InterPro" id="IPR044068">
    <property type="entry name" value="CB"/>
</dbReference>
<keyword evidence="9 11" id="KW-0233">DNA recombination</keyword>
<keyword evidence="7 11" id="KW-0229">DNA integration</keyword>
<dbReference type="InterPro" id="IPR023009">
    <property type="entry name" value="Tyrosine_recombinase_XerC/XerD"/>
</dbReference>
<evidence type="ECO:0000256" key="10">
    <source>
        <dbReference type="ARBA" id="ARBA00023306"/>
    </source>
</evidence>
<evidence type="ECO:0000256" key="6">
    <source>
        <dbReference type="ARBA" id="ARBA00022829"/>
    </source>
</evidence>
<evidence type="ECO:0000313" key="15">
    <source>
        <dbReference type="Proteomes" id="UP000605201"/>
    </source>
</evidence>
<dbReference type="GO" id="GO:0007059">
    <property type="term" value="P:chromosome segregation"/>
    <property type="evidence" value="ECO:0007669"/>
    <property type="project" value="UniProtKB-UniRule"/>
</dbReference>
<comment type="subcellular location">
    <subcellularLocation>
        <location evidence="1 11">Cytoplasm</location>
    </subcellularLocation>
</comment>
<feature type="active site" evidence="11">
    <location>
        <position position="149"/>
    </location>
</feature>
<dbReference type="PANTHER" id="PTHR30349:SF81">
    <property type="entry name" value="TYROSINE RECOMBINASE XERC"/>
    <property type="match status" value="1"/>
</dbReference>
<comment type="similarity">
    <text evidence="2 11">Belongs to the 'phage' integrase family. XerD subfamily.</text>
</comment>
<protein>
    <recommendedName>
        <fullName evidence="3 11">Tyrosine recombinase XerD</fullName>
    </recommendedName>
</protein>
<reference evidence="14 15" key="1">
    <citation type="submission" date="2020-08" db="EMBL/GenBank/DDBJ databases">
        <title>Bridging the membrane lipid divide: bacteria of the FCB group superphylum have the potential to synthesize archaeal ether lipids.</title>
        <authorList>
            <person name="Villanueva L."/>
            <person name="Von Meijenfeldt F.A.B."/>
            <person name="Westbye A.B."/>
            <person name="Yadav S."/>
            <person name="Hopmans E.C."/>
            <person name="Dutilh B.E."/>
            <person name="Sinninghe Damste J.S."/>
        </authorList>
    </citation>
    <scope>NUCLEOTIDE SEQUENCE [LARGE SCALE GENOMIC DNA]</scope>
    <source>
        <strain evidence="14">NIOZ-UU17</strain>
    </source>
</reference>
<feature type="active site" evidence="11">
    <location>
        <position position="244"/>
    </location>
</feature>
<evidence type="ECO:0000256" key="7">
    <source>
        <dbReference type="ARBA" id="ARBA00022908"/>
    </source>
</evidence>
<keyword evidence="8 11" id="KW-0238">DNA-binding</keyword>
<dbReference type="InterPro" id="IPR010998">
    <property type="entry name" value="Integrase_recombinase_N"/>
</dbReference>
<evidence type="ECO:0000259" key="12">
    <source>
        <dbReference type="PROSITE" id="PS51898"/>
    </source>
</evidence>
<dbReference type="GO" id="GO:0003677">
    <property type="term" value="F:DNA binding"/>
    <property type="evidence" value="ECO:0007669"/>
    <property type="project" value="UniProtKB-UniRule"/>
</dbReference>
<evidence type="ECO:0000256" key="2">
    <source>
        <dbReference type="ARBA" id="ARBA00010450"/>
    </source>
</evidence>
<dbReference type="GO" id="GO:0005737">
    <property type="term" value="C:cytoplasm"/>
    <property type="evidence" value="ECO:0007669"/>
    <property type="project" value="UniProtKB-SubCell"/>
</dbReference>
<comment type="function">
    <text evidence="11">Site-specific tyrosine recombinase, which acts by catalyzing the cutting and rejoining of the recombining DNA molecules. The XerC-XerD complex is essential to convert dimers of the bacterial chromosome into monomers to permit their segregation at cell division. It also contributes to the segregational stability of plasmids.</text>
</comment>
<dbReference type="Gene3D" id="1.10.150.130">
    <property type="match status" value="1"/>
</dbReference>
<dbReference type="InterPro" id="IPR004107">
    <property type="entry name" value="Integrase_SAM-like_N"/>
</dbReference>
<dbReference type="AlphaFoldDB" id="A0A8J6P6R8"/>
<dbReference type="GO" id="GO:0009037">
    <property type="term" value="F:tyrosine-based site-specific recombinase activity"/>
    <property type="evidence" value="ECO:0007669"/>
    <property type="project" value="UniProtKB-UniRule"/>
</dbReference>
<evidence type="ECO:0000256" key="11">
    <source>
        <dbReference type="HAMAP-Rule" id="MF_01807"/>
    </source>
</evidence>
<dbReference type="InterPro" id="IPR011932">
    <property type="entry name" value="Recomb_XerD"/>
</dbReference>
<accession>A0A8J6P6R8</accession>
<proteinExistence type="inferred from homology"/>
<evidence type="ECO:0000313" key="14">
    <source>
        <dbReference type="EMBL" id="MBC8433752.1"/>
    </source>
</evidence>
<dbReference type="NCBIfam" id="TIGR02225">
    <property type="entry name" value="recomb_XerD"/>
    <property type="match status" value="1"/>
</dbReference>
<dbReference type="GO" id="GO:0051301">
    <property type="term" value="P:cell division"/>
    <property type="evidence" value="ECO:0007669"/>
    <property type="project" value="UniProtKB-KW"/>
</dbReference>
<comment type="caution">
    <text evidence="14">The sequence shown here is derived from an EMBL/GenBank/DDBJ whole genome shotgun (WGS) entry which is preliminary data.</text>
</comment>
<dbReference type="CDD" id="cd00798">
    <property type="entry name" value="INT_XerDC_C"/>
    <property type="match status" value="1"/>
</dbReference>
<dbReference type="EMBL" id="JACNIG010000331">
    <property type="protein sequence ID" value="MBC8433752.1"/>
    <property type="molecule type" value="Genomic_DNA"/>
</dbReference>
<evidence type="ECO:0000256" key="1">
    <source>
        <dbReference type="ARBA" id="ARBA00004496"/>
    </source>
</evidence>
<organism evidence="14 15">
    <name type="scientific">Candidatus Desulfatibia vada</name>
    <dbReference type="NCBI Taxonomy" id="2841696"/>
    <lineage>
        <taxon>Bacteria</taxon>
        <taxon>Pseudomonadati</taxon>
        <taxon>Thermodesulfobacteriota</taxon>
        <taxon>Desulfobacteria</taxon>
        <taxon>Desulfobacterales</taxon>
        <taxon>Desulfobacterales incertae sedis</taxon>
        <taxon>Candidatus Desulfatibia</taxon>
    </lineage>
</organism>
<keyword evidence="10 11" id="KW-0131">Cell cycle</keyword>
<dbReference type="InterPro" id="IPR050090">
    <property type="entry name" value="Tyrosine_recombinase_XerCD"/>
</dbReference>
<dbReference type="Pfam" id="PF02899">
    <property type="entry name" value="Phage_int_SAM_1"/>
    <property type="match status" value="1"/>
</dbReference>
<feature type="active site" description="O-(3'-phospho-DNA)-tyrosine intermediate" evidence="11">
    <location>
        <position position="279"/>
    </location>
</feature>
<evidence type="ECO:0000256" key="4">
    <source>
        <dbReference type="ARBA" id="ARBA00022490"/>
    </source>
</evidence>
<dbReference type="Gene3D" id="1.10.443.10">
    <property type="entry name" value="Intergrase catalytic core"/>
    <property type="match status" value="1"/>
</dbReference>
<evidence type="ECO:0000256" key="5">
    <source>
        <dbReference type="ARBA" id="ARBA00022618"/>
    </source>
</evidence>
<keyword evidence="6 11" id="KW-0159">Chromosome partition</keyword>
<dbReference type="InterPro" id="IPR013762">
    <property type="entry name" value="Integrase-like_cat_sf"/>
</dbReference>
<feature type="domain" description="Tyr recombinase" evidence="12">
    <location>
        <begin position="109"/>
        <end position="292"/>
    </location>
</feature>
<dbReference type="Pfam" id="PF00589">
    <property type="entry name" value="Phage_integrase"/>
    <property type="match status" value="1"/>
</dbReference>
<evidence type="ECO:0000256" key="3">
    <source>
        <dbReference type="ARBA" id="ARBA00015810"/>
    </source>
</evidence>
<keyword evidence="4 11" id="KW-0963">Cytoplasm</keyword>
<feature type="active site" evidence="11">
    <location>
        <position position="247"/>
    </location>
</feature>
<gene>
    <name evidence="11 14" type="primary">xerD</name>
    <name evidence="14" type="ORF">H8D96_17725</name>
</gene>
<name>A0A8J6P6R8_9BACT</name>
<dbReference type="PROSITE" id="PS51900">
    <property type="entry name" value="CB"/>
    <property type="match status" value="1"/>
</dbReference>
<feature type="domain" description="Core-binding (CB)" evidence="13">
    <location>
        <begin position="2"/>
        <end position="88"/>
    </location>
</feature>
<dbReference type="PROSITE" id="PS51898">
    <property type="entry name" value="TYR_RECOMBINASE"/>
    <property type="match status" value="1"/>
</dbReference>
<dbReference type="Proteomes" id="UP000605201">
    <property type="component" value="Unassembled WGS sequence"/>
</dbReference>
<sequence>MPSLDVLVDQYINYLILEKGLSKNTIESYSRDISRHVEYLKQKRVKQILDADTPLILTYLISLRDGGLKARSTARHLVTLRGFYRYLVQEKIIKYDPARLIDLPKSGLKLPDVLSVSEIKLLLGTPDTQTPLGLRNAAMIELLYAAGLRVSELVNLKFLDINTEAGFVRVIGKGSKERIVPIGNYAKNIIDRYVKTARSLLLKGGVSHYMFVARAGKPMTRQGFWKLLKQYALQAGIAKKITPHSFRHSFASHLLEGGADLRAVQVMLGHTDISTTQIYTHVAREHLKQMHEKYHPRG</sequence>
<comment type="subunit">
    <text evidence="11">Forms a cyclic heterotetrameric complex composed of two molecules of XerC and two molecules of XerD.</text>
</comment>
<feature type="active site" evidence="11">
    <location>
        <position position="173"/>
    </location>
</feature>
<dbReference type="NCBIfam" id="NF040815">
    <property type="entry name" value="recomb_XerA_Arch"/>
    <property type="match status" value="1"/>
</dbReference>
<keyword evidence="5 11" id="KW-0132">Cell division</keyword>
<evidence type="ECO:0000256" key="9">
    <source>
        <dbReference type="ARBA" id="ARBA00023172"/>
    </source>
</evidence>
<dbReference type="NCBIfam" id="NF001399">
    <property type="entry name" value="PRK00283.1"/>
    <property type="match status" value="1"/>
</dbReference>
<dbReference type="HAMAP" id="MF_01807">
    <property type="entry name" value="Recomb_XerD"/>
    <property type="match status" value="1"/>
</dbReference>
<dbReference type="GO" id="GO:0006313">
    <property type="term" value="P:DNA transposition"/>
    <property type="evidence" value="ECO:0007669"/>
    <property type="project" value="UniProtKB-UniRule"/>
</dbReference>
<evidence type="ECO:0000256" key="8">
    <source>
        <dbReference type="ARBA" id="ARBA00023125"/>
    </source>
</evidence>
<dbReference type="SUPFAM" id="SSF56349">
    <property type="entry name" value="DNA breaking-rejoining enzymes"/>
    <property type="match status" value="1"/>
</dbReference>